<dbReference type="GO" id="GO:0016758">
    <property type="term" value="F:hexosyltransferase activity"/>
    <property type="evidence" value="ECO:0007669"/>
    <property type="project" value="UniProtKB-ARBA"/>
</dbReference>
<reference evidence="2 3" key="1">
    <citation type="submission" date="2020-08" db="EMBL/GenBank/DDBJ databases">
        <title>Genomic Encyclopedia of Type Strains, Phase IV (KMG-IV): sequencing the most valuable type-strain genomes for metagenomic binning, comparative biology and taxonomic classification.</title>
        <authorList>
            <person name="Goeker M."/>
        </authorList>
    </citation>
    <scope>NUCLEOTIDE SEQUENCE [LARGE SCALE GENOMIC DNA]</scope>
    <source>
        <strain evidence="2 3">DSM 26736</strain>
    </source>
</reference>
<name>A0A840YSY2_9SPHN</name>
<sequence length="267" mass="29828">MRDYRRKDAARPRILVVLPCYNAQRWIEPCLAALARNAEPHDILLVEDGGVPLEGLPAVDNLVHCRMEHNVGLISVLNFAARFALDEGYAFYARQDADDFSMPDRLSLQRAKADATGADLTVSGVRVIDGDGKRLWDASGDLPDDLVGALAVRNIFVHSTWFLRTSVFATIGCYDERYVGAEDYEFLQRIVRNSIVASVTQPLVEYRVHGGSILASSNRPARTTARIVLRYFSYRRPASYKGVVRSMAAALVPRNLKAAARKRFSQR</sequence>
<dbReference type="SUPFAM" id="SSF53448">
    <property type="entry name" value="Nucleotide-diphospho-sugar transferases"/>
    <property type="match status" value="1"/>
</dbReference>
<feature type="domain" description="Glycosyltransferase 2-like" evidence="1">
    <location>
        <begin position="16"/>
        <end position="139"/>
    </location>
</feature>
<dbReference type="PANTHER" id="PTHR22916:SF3">
    <property type="entry name" value="UDP-GLCNAC:BETAGAL BETA-1,3-N-ACETYLGLUCOSAMINYLTRANSFERASE-LIKE PROTEIN 1"/>
    <property type="match status" value="1"/>
</dbReference>
<evidence type="ECO:0000313" key="2">
    <source>
        <dbReference type="EMBL" id="MBB5712780.1"/>
    </source>
</evidence>
<organism evidence="2 3">
    <name type="scientific">Sphingomonas xinjiangensis</name>
    <dbReference type="NCBI Taxonomy" id="643568"/>
    <lineage>
        <taxon>Bacteria</taxon>
        <taxon>Pseudomonadati</taxon>
        <taxon>Pseudomonadota</taxon>
        <taxon>Alphaproteobacteria</taxon>
        <taxon>Sphingomonadales</taxon>
        <taxon>Sphingomonadaceae</taxon>
        <taxon>Sphingomonas</taxon>
    </lineage>
</organism>
<keyword evidence="3" id="KW-1185">Reference proteome</keyword>
<dbReference type="CDD" id="cd00761">
    <property type="entry name" value="Glyco_tranf_GTA_type"/>
    <property type="match status" value="1"/>
</dbReference>
<keyword evidence="2" id="KW-0808">Transferase</keyword>
<gene>
    <name evidence="2" type="ORF">FHT02_004041</name>
</gene>
<proteinExistence type="predicted"/>
<evidence type="ECO:0000259" key="1">
    <source>
        <dbReference type="Pfam" id="PF00535"/>
    </source>
</evidence>
<dbReference type="Pfam" id="PF00535">
    <property type="entry name" value="Glycos_transf_2"/>
    <property type="match status" value="1"/>
</dbReference>
<dbReference type="EMBL" id="JACIJF010000025">
    <property type="protein sequence ID" value="MBB5712780.1"/>
    <property type="molecule type" value="Genomic_DNA"/>
</dbReference>
<dbReference type="Gene3D" id="3.90.550.10">
    <property type="entry name" value="Spore Coat Polysaccharide Biosynthesis Protein SpsA, Chain A"/>
    <property type="match status" value="1"/>
</dbReference>
<dbReference type="RefSeq" id="WP_184091569.1">
    <property type="nucleotide sequence ID" value="NZ_JACIJF010000025.1"/>
</dbReference>
<dbReference type="Proteomes" id="UP000527143">
    <property type="component" value="Unassembled WGS sequence"/>
</dbReference>
<dbReference type="InterPro" id="IPR001173">
    <property type="entry name" value="Glyco_trans_2-like"/>
</dbReference>
<dbReference type="InterPro" id="IPR029044">
    <property type="entry name" value="Nucleotide-diphossugar_trans"/>
</dbReference>
<protein>
    <submittedName>
        <fullName evidence="2">Glycosyltransferase involved in cell wall biosynthesis</fullName>
    </submittedName>
</protein>
<accession>A0A840YSY2</accession>
<evidence type="ECO:0000313" key="3">
    <source>
        <dbReference type="Proteomes" id="UP000527143"/>
    </source>
</evidence>
<dbReference type="AlphaFoldDB" id="A0A840YSY2"/>
<dbReference type="PANTHER" id="PTHR22916">
    <property type="entry name" value="GLYCOSYLTRANSFERASE"/>
    <property type="match status" value="1"/>
</dbReference>
<comment type="caution">
    <text evidence="2">The sequence shown here is derived from an EMBL/GenBank/DDBJ whole genome shotgun (WGS) entry which is preliminary data.</text>
</comment>